<dbReference type="AlphaFoldDB" id="A0A0R3RMC2"/>
<organism evidence="2 3">
    <name type="scientific">Elaeophora elaphi</name>
    <dbReference type="NCBI Taxonomy" id="1147741"/>
    <lineage>
        <taxon>Eukaryota</taxon>
        <taxon>Metazoa</taxon>
        <taxon>Ecdysozoa</taxon>
        <taxon>Nematoda</taxon>
        <taxon>Chromadorea</taxon>
        <taxon>Rhabditida</taxon>
        <taxon>Spirurina</taxon>
        <taxon>Spiruromorpha</taxon>
        <taxon>Filarioidea</taxon>
        <taxon>Onchocercidae</taxon>
        <taxon>Elaeophora</taxon>
    </lineage>
</organism>
<feature type="compositionally biased region" description="Basic and acidic residues" evidence="1">
    <location>
        <begin position="43"/>
        <end position="60"/>
    </location>
</feature>
<dbReference type="WBParaSite" id="EEL_0000263201-mRNA-1">
    <property type="protein sequence ID" value="EEL_0000263201-mRNA-1"/>
    <property type="gene ID" value="EEL_0000263201"/>
</dbReference>
<name>A0A0R3RMC2_9BILA</name>
<sequence>YHHHHRQHHHVASVSKYLIGNTPINNTSDSTLTQTVLSPKKNMKSESKSDENITEEERKGKIQKAVMTERFYFICTLYEIKLKI</sequence>
<accession>A0A0R3RMC2</accession>
<evidence type="ECO:0000313" key="3">
    <source>
        <dbReference type="WBParaSite" id="EEL_0000263201-mRNA-1"/>
    </source>
</evidence>
<proteinExistence type="predicted"/>
<feature type="region of interest" description="Disordered" evidence="1">
    <location>
        <begin position="24"/>
        <end position="60"/>
    </location>
</feature>
<feature type="compositionally biased region" description="Polar residues" evidence="1">
    <location>
        <begin position="24"/>
        <end position="37"/>
    </location>
</feature>
<reference evidence="3" key="1">
    <citation type="submission" date="2017-02" db="UniProtKB">
        <authorList>
            <consortium name="WormBaseParasite"/>
        </authorList>
    </citation>
    <scope>IDENTIFICATION</scope>
</reference>
<dbReference type="Proteomes" id="UP000050640">
    <property type="component" value="Unplaced"/>
</dbReference>
<evidence type="ECO:0000313" key="2">
    <source>
        <dbReference type="Proteomes" id="UP000050640"/>
    </source>
</evidence>
<protein>
    <submittedName>
        <fullName evidence="3">Ovule protein</fullName>
    </submittedName>
</protein>
<keyword evidence="2" id="KW-1185">Reference proteome</keyword>
<evidence type="ECO:0000256" key="1">
    <source>
        <dbReference type="SAM" id="MobiDB-lite"/>
    </source>
</evidence>